<dbReference type="GO" id="GO:0046872">
    <property type="term" value="F:metal ion binding"/>
    <property type="evidence" value="ECO:0007669"/>
    <property type="project" value="UniProtKB-KW"/>
</dbReference>
<evidence type="ECO:0000313" key="3">
    <source>
        <dbReference type="EMBL" id="EOB13313.1"/>
    </source>
</evidence>
<evidence type="ECO:0000313" key="5">
    <source>
        <dbReference type="Proteomes" id="UP000016927"/>
    </source>
</evidence>
<dbReference type="GO" id="GO:0003899">
    <property type="term" value="F:DNA-directed RNA polymerase activity"/>
    <property type="evidence" value="ECO:0007669"/>
    <property type="project" value="InterPro"/>
</dbReference>
<name>R0KRE8_NOSB1</name>
<organism evidence="4 5">
    <name type="scientific">Nosema bombycis (strain CQ1 / CVCC 102059)</name>
    <name type="common">Microsporidian parasite</name>
    <name type="synonym">Pebrine of silkworm</name>
    <dbReference type="NCBI Taxonomy" id="578461"/>
    <lineage>
        <taxon>Eukaryota</taxon>
        <taxon>Fungi</taxon>
        <taxon>Fungi incertae sedis</taxon>
        <taxon>Microsporidia</taxon>
        <taxon>Nosematidae</taxon>
        <taxon>Nosema</taxon>
    </lineage>
</organism>
<dbReference type="InterPro" id="IPR029040">
    <property type="entry name" value="RPABC4/Spt4"/>
</dbReference>
<dbReference type="SUPFAM" id="SSF63393">
    <property type="entry name" value="RNA polymerase subunits"/>
    <property type="match status" value="1"/>
</dbReference>
<keyword evidence="1" id="KW-0479">Metal-binding</keyword>
<dbReference type="VEuPathDB" id="MicrosporidiaDB:NBO_81g0014"/>
<dbReference type="EMBL" id="KB908989">
    <property type="protein sequence ID" value="EOB13321.1"/>
    <property type="molecule type" value="Genomic_DNA"/>
</dbReference>
<evidence type="ECO:0000256" key="1">
    <source>
        <dbReference type="ARBA" id="ARBA00022723"/>
    </source>
</evidence>
<evidence type="ECO:0000256" key="2">
    <source>
        <dbReference type="ARBA" id="ARBA00022833"/>
    </source>
</evidence>
<dbReference type="SMART" id="SM00659">
    <property type="entry name" value="RPOLCX"/>
    <property type="match status" value="1"/>
</dbReference>
<keyword evidence="2" id="KW-0862">Zinc</keyword>
<dbReference type="InterPro" id="IPR006591">
    <property type="entry name" value="RNAP_P/RPABC4"/>
</dbReference>
<dbReference type="GO" id="GO:0003677">
    <property type="term" value="F:DNA binding"/>
    <property type="evidence" value="ECO:0007669"/>
    <property type="project" value="InterPro"/>
</dbReference>
<accession>R0KRE8</accession>
<reference evidence="4 5" key="1">
    <citation type="journal article" date="2013" name="BMC Genomics">
        <title>Comparative genomics of parasitic silkworm microsporidia reveal an association between genome expansion and host adaptation.</title>
        <authorList>
            <person name="Pan G."/>
            <person name="Xu J."/>
            <person name="Li T."/>
            <person name="Xia Q."/>
            <person name="Liu S.L."/>
            <person name="Zhang G."/>
            <person name="Li S."/>
            <person name="Li C."/>
            <person name="Liu H."/>
            <person name="Yang L."/>
            <person name="Liu T."/>
            <person name="Zhang X."/>
            <person name="Wu Z."/>
            <person name="Fan W."/>
            <person name="Dang X."/>
            <person name="Xiang H."/>
            <person name="Tao M."/>
            <person name="Li Y."/>
            <person name="Hu J."/>
            <person name="Li Z."/>
            <person name="Lin L."/>
            <person name="Luo J."/>
            <person name="Geng L."/>
            <person name="Wang L."/>
            <person name="Long M."/>
            <person name="Wan Y."/>
            <person name="He N."/>
            <person name="Zhang Z."/>
            <person name="Lu C."/>
            <person name="Keeling P.J."/>
            <person name="Wang J."/>
            <person name="Xiang Z."/>
            <person name="Zhou Z."/>
        </authorList>
    </citation>
    <scope>NUCLEOTIDE SEQUENCE [LARGE SCALE GENOMIC DNA]</scope>
    <source>
        <strain evidence="4">CQ1</strain>
        <strain evidence="5">CQ1 / CVCC 102059</strain>
    </source>
</reference>
<dbReference type="GO" id="GO:0006351">
    <property type="term" value="P:DNA-templated transcription"/>
    <property type="evidence" value="ECO:0007669"/>
    <property type="project" value="InterPro"/>
</dbReference>
<dbReference type="AlphaFoldDB" id="R0KRE8"/>
<keyword evidence="5" id="KW-1185">Reference proteome</keyword>
<dbReference type="OrthoDB" id="5585087at2759"/>
<dbReference type="Proteomes" id="UP000016927">
    <property type="component" value="Unassembled WGS sequence"/>
</dbReference>
<proteinExistence type="predicted"/>
<sequence length="51" mass="6022">MNELTKTFRYACMQCSTLREIKFKDQVRCLECGNRVLRKLRSSVPVQLEAK</sequence>
<evidence type="ECO:0000313" key="4">
    <source>
        <dbReference type="EMBL" id="EOB13321.1"/>
    </source>
</evidence>
<dbReference type="EMBL" id="KB908989">
    <property type="protein sequence ID" value="EOB13313.1"/>
    <property type="molecule type" value="Genomic_DNA"/>
</dbReference>
<protein>
    <submittedName>
        <fullName evidence="4">RNA polymerase Rbp10</fullName>
    </submittedName>
</protein>
<gene>
    <name evidence="3" type="ORF">NBO_81g0006</name>
    <name evidence="4" type="ORF">NBO_81g0014</name>
</gene>
<dbReference type="VEuPathDB" id="MicrosporidiaDB:NBO_81g0006"/>
<dbReference type="Gene3D" id="2.20.28.30">
    <property type="entry name" value="RNA polymerase ii, chain L"/>
    <property type="match status" value="1"/>
</dbReference>
<dbReference type="Pfam" id="PF03604">
    <property type="entry name" value="Zn_ribbon_RPAB4"/>
    <property type="match status" value="1"/>
</dbReference>
<dbReference type="HOGENOM" id="CLU_179456_1_0_1"/>